<comment type="caution">
    <text evidence="11">The sequence shown here is derived from an EMBL/GenBank/DDBJ whole genome shotgun (WGS) entry which is preliminary data.</text>
</comment>
<dbReference type="GO" id="GO:0016746">
    <property type="term" value="F:acyltransferase activity"/>
    <property type="evidence" value="ECO:0007669"/>
    <property type="project" value="UniProtKB-KW"/>
</dbReference>
<evidence type="ECO:0000256" key="8">
    <source>
        <dbReference type="ARBA" id="ARBA00023315"/>
    </source>
</evidence>
<gene>
    <name evidence="11" type="ORF">NJ959_16555</name>
</gene>
<feature type="transmembrane region" description="Helical" evidence="10">
    <location>
        <begin position="80"/>
        <end position="99"/>
    </location>
</feature>
<dbReference type="InterPro" id="IPR051085">
    <property type="entry name" value="MB_O-acyltransferase"/>
</dbReference>
<evidence type="ECO:0000313" key="12">
    <source>
        <dbReference type="Proteomes" id="UP001204953"/>
    </source>
</evidence>
<evidence type="ECO:0000256" key="4">
    <source>
        <dbReference type="ARBA" id="ARBA00022679"/>
    </source>
</evidence>
<dbReference type="RefSeq" id="WP_254012814.1">
    <property type="nucleotide sequence ID" value="NZ_JAMZMM010000164.1"/>
</dbReference>
<dbReference type="GO" id="GO:0042121">
    <property type="term" value="P:alginic acid biosynthetic process"/>
    <property type="evidence" value="ECO:0007669"/>
    <property type="project" value="InterPro"/>
</dbReference>
<comment type="similarity">
    <text evidence="2 9">Belongs to the membrane-bound acyltransferase family.</text>
</comment>
<dbReference type="AlphaFoldDB" id="A0AAE3GSU9"/>
<keyword evidence="6 10" id="KW-1133">Transmembrane helix</keyword>
<keyword evidence="4 9" id="KW-0808">Transferase</keyword>
<accession>A0AAE3GSU9</accession>
<keyword evidence="5 10" id="KW-0812">Transmembrane</keyword>
<sequence>MLFNSSEFIFLFLPITLLVFFGIGKYYDKFAIAWLVATSLFFYSWWNPAYLILLISSLLFNYFIGYALSQQFESSLRKKIILFLGIIVNLSLITYFKYANFFLSTANDITGTEFNLTQVILPLGISFFTFEQITFIVDVYRGITKESSLLNYALFVTFFPRLIAGPIILHRETIPQFANPSIYRFNSEDMEVGITIFMIGMAKKVLIADNIAIYATPVFNAAAQGVPITFYDAWSGALAYTFQLYFDFSGYSEMALGAARMFGIKLPLNFNSPYQAVNISDFWRRWHITLSNFSRDYLYIPLGGNRQGKIRHNINLMITMLLGGLWHGAGWTFVFWGGLHGAYLVINHQWRSFRKSLGHDLKKTHWWSVGLACFVTFIAVVVGWVFFRAENLNSAVAILKTMIGANGLSMSASVVPERKKLLVVLLLFVWFVPNTQQWLSKYSPALNLPRAETSPSWGNRLWQKIQWQPTKLIGVLFGILAFILIKIVLEAPKTEFLYFNF</sequence>
<keyword evidence="8 9" id="KW-0012">Acyltransferase</keyword>
<evidence type="ECO:0000256" key="9">
    <source>
        <dbReference type="PIRNR" id="PIRNR016636"/>
    </source>
</evidence>
<feature type="transmembrane region" description="Helical" evidence="10">
    <location>
        <begin position="119"/>
        <end position="137"/>
    </location>
</feature>
<proteinExistence type="inferred from homology"/>
<dbReference type="PIRSF" id="PIRSF016636">
    <property type="entry name" value="AlgI_DltB"/>
    <property type="match status" value="1"/>
</dbReference>
<feature type="transmembrane region" description="Helical" evidence="10">
    <location>
        <begin position="472"/>
        <end position="489"/>
    </location>
</feature>
<evidence type="ECO:0000256" key="10">
    <source>
        <dbReference type="SAM" id="Phobius"/>
    </source>
</evidence>
<evidence type="ECO:0000256" key="2">
    <source>
        <dbReference type="ARBA" id="ARBA00010323"/>
    </source>
</evidence>
<evidence type="ECO:0000256" key="1">
    <source>
        <dbReference type="ARBA" id="ARBA00004651"/>
    </source>
</evidence>
<evidence type="ECO:0000256" key="6">
    <source>
        <dbReference type="ARBA" id="ARBA00022989"/>
    </source>
</evidence>
<evidence type="ECO:0000256" key="5">
    <source>
        <dbReference type="ARBA" id="ARBA00022692"/>
    </source>
</evidence>
<dbReference type="PANTHER" id="PTHR13285:SF23">
    <property type="entry name" value="TEICHOIC ACID D-ALANYLTRANSFERASE"/>
    <property type="match status" value="1"/>
</dbReference>
<feature type="transmembrane region" description="Helical" evidence="10">
    <location>
        <begin position="325"/>
        <end position="346"/>
    </location>
</feature>
<reference evidence="11" key="1">
    <citation type="submission" date="2022-06" db="EMBL/GenBank/DDBJ databases">
        <title>New cyanobacteria of genus Symplocastrum in benthos of Lake Baikal.</title>
        <authorList>
            <person name="Sorokovikova E."/>
            <person name="Tikhonova I."/>
            <person name="Krasnopeev A."/>
            <person name="Evseev P."/>
            <person name="Gladkikh A."/>
            <person name="Belykh O."/>
        </authorList>
    </citation>
    <scope>NUCLEOTIDE SEQUENCE</scope>
    <source>
        <strain evidence="11">BBK-W-15</strain>
    </source>
</reference>
<feature type="transmembrane region" description="Helical" evidence="10">
    <location>
        <begin position="149"/>
        <end position="169"/>
    </location>
</feature>
<dbReference type="InterPro" id="IPR024194">
    <property type="entry name" value="Ac/AlaTfrase_AlgI/DltB"/>
</dbReference>
<dbReference type="InterPro" id="IPR004299">
    <property type="entry name" value="MBOAT_fam"/>
</dbReference>
<dbReference type="EMBL" id="JAMZMM010000164">
    <property type="protein sequence ID" value="MCP2730046.1"/>
    <property type="molecule type" value="Genomic_DNA"/>
</dbReference>
<dbReference type="PIRSF" id="PIRSF500217">
    <property type="entry name" value="AlgI"/>
    <property type="match status" value="1"/>
</dbReference>
<feature type="transmembrane region" description="Helical" evidence="10">
    <location>
        <begin position="6"/>
        <end position="23"/>
    </location>
</feature>
<dbReference type="InterPro" id="IPR028362">
    <property type="entry name" value="AlgI"/>
</dbReference>
<keyword evidence="7 9" id="KW-0472">Membrane</keyword>
<comment type="subcellular location">
    <subcellularLocation>
        <location evidence="1">Cell membrane</location>
        <topology evidence="1">Multi-pass membrane protein</topology>
    </subcellularLocation>
</comment>
<protein>
    <submittedName>
        <fullName evidence="11">MBOAT family protein</fullName>
    </submittedName>
</protein>
<feature type="transmembrane region" description="Helical" evidence="10">
    <location>
        <begin position="366"/>
        <end position="386"/>
    </location>
</feature>
<keyword evidence="3 9" id="KW-1003">Cell membrane</keyword>
<feature type="transmembrane region" description="Helical" evidence="10">
    <location>
        <begin position="52"/>
        <end position="68"/>
    </location>
</feature>
<keyword evidence="12" id="KW-1185">Reference proteome</keyword>
<evidence type="ECO:0000256" key="7">
    <source>
        <dbReference type="ARBA" id="ARBA00023136"/>
    </source>
</evidence>
<evidence type="ECO:0000313" key="11">
    <source>
        <dbReference type="EMBL" id="MCP2730046.1"/>
    </source>
</evidence>
<dbReference type="Proteomes" id="UP001204953">
    <property type="component" value="Unassembled WGS sequence"/>
</dbReference>
<dbReference type="Pfam" id="PF03062">
    <property type="entry name" value="MBOAT"/>
    <property type="match status" value="1"/>
</dbReference>
<evidence type="ECO:0000256" key="3">
    <source>
        <dbReference type="ARBA" id="ARBA00022475"/>
    </source>
</evidence>
<organism evidence="11 12">
    <name type="scientific">Limnofasciculus baicalensis BBK-W-15</name>
    <dbReference type="NCBI Taxonomy" id="2699891"/>
    <lineage>
        <taxon>Bacteria</taxon>
        <taxon>Bacillati</taxon>
        <taxon>Cyanobacteriota</taxon>
        <taxon>Cyanophyceae</taxon>
        <taxon>Coleofasciculales</taxon>
        <taxon>Coleofasciculaceae</taxon>
        <taxon>Limnofasciculus</taxon>
        <taxon>Limnofasciculus baicalensis</taxon>
    </lineage>
</organism>
<name>A0AAE3GSU9_9CYAN</name>
<dbReference type="GO" id="GO:0005886">
    <property type="term" value="C:plasma membrane"/>
    <property type="evidence" value="ECO:0007669"/>
    <property type="project" value="UniProtKB-SubCell"/>
</dbReference>
<dbReference type="PANTHER" id="PTHR13285">
    <property type="entry name" value="ACYLTRANSFERASE"/>
    <property type="match status" value="1"/>
</dbReference>